<dbReference type="PROSITE" id="PS50975">
    <property type="entry name" value="ATP_GRASP"/>
    <property type="match status" value="1"/>
</dbReference>
<dbReference type="GO" id="GO:0046872">
    <property type="term" value="F:metal ion binding"/>
    <property type="evidence" value="ECO:0007669"/>
    <property type="project" value="InterPro"/>
</dbReference>
<dbReference type="Proteomes" id="UP000248646">
    <property type="component" value="Unassembled WGS sequence"/>
</dbReference>
<dbReference type="Pfam" id="PF15632">
    <property type="entry name" value="ATPgrasp_Ter"/>
    <property type="match status" value="1"/>
</dbReference>
<dbReference type="EMBL" id="QKZI01000003">
    <property type="protein sequence ID" value="PZX04981.1"/>
    <property type="molecule type" value="Genomic_DNA"/>
</dbReference>
<dbReference type="Gene3D" id="3.30.470.20">
    <property type="entry name" value="ATP-grasp fold, B domain"/>
    <property type="match status" value="1"/>
</dbReference>
<organism evidence="3 4">
    <name type="scientific">Psychrobacillus insolitus</name>
    <dbReference type="NCBI Taxonomy" id="1461"/>
    <lineage>
        <taxon>Bacteria</taxon>
        <taxon>Bacillati</taxon>
        <taxon>Bacillota</taxon>
        <taxon>Bacilli</taxon>
        <taxon>Bacillales</taxon>
        <taxon>Bacillaceae</taxon>
        <taxon>Psychrobacillus</taxon>
    </lineage>
</organism>
<dbReference type="GO" id="GO:0005524">
    <property type="term" value="F:ATP binding"/>
    <property type="evidence" value="ECO:0007669"/>
    <property type="project" value="UniProtKB-UniRule"/>
</dbReference>
<sequence>MALNIWFNRWFSTVSHYMDMIRHNPDRLEFVIYGTHPNPDTVYFKNCDVYGTEPDIDGEEYLQFCIDYCMQNRIDIFVPRKENVLISNNLDKFEQIGVKVLVCPKGDLMSIMDNKAAMYRSLKTIEQDGNFIVDIPSYRIVNDADSFKKAYEELSINNTKLCIKPVVGEGACGFRIIDNISDTIPYLFSTASSQKISFETVYKVLQTQENFPDLMVLEYLDGYEYSIDCLAGADGTLLVAIPRKKGNGRIRELEYNEELLEIAKKMAEQYKIPYIFNIQVKYKDGIPKLLEINPRMSGGLHISCLADINIPYYAIKLLLGGKVETLYPKYGVKATHIEQPVILSASMEYSVVLV</sequence>
<dbReference type="PROSITE" id="PS00867">
    <property type="entry name" value="CPSASE_2"/>
    <property type="match status" value="1"/>
</dbReference>
<protein>
    <submittedName>
        <fullName evidence="3">ATP-grasp domain-containing protein</fullName>
    </submittedName>
</protein>
<dbReference type="InterPro" id="IPR005479">
    <property type="entry name" value="CPAse_ATP-bd"/>
</dbReference>
<evidence type="ECO:0000256" key="1">
    <source>
        <dbReference type="PROSITE-ProRule" id="PRU00409"/>
    </source>
</evidence>
<evidence type="ECO:0000313" key="4">
    <source>
        <dbReference type="Proteomes" id="UP000248646"/>
    </source>
</evidence>
<proteinExistence type="predicted"/>
<keyword evidence="4" id="KW-1185">Reference proteome</keyword>
<evidence type="ECO:0000313" key="3">
    <source>
        <dbReference type="EMBL" id="PZX04981.1"/>
    </source>
</evidence>
<gene>
    <name evidence="3" type="ORF">C7437_103232</name>
</gene>
<keyword evidence="1" id="KW-0067">ATP-binding</keyword>
<dbReference type="AlphaFoldDB" id="A0A2W7MI56"/>
<dbReference type="InterPro" id="IPR011761">
    <property type="entry name" value="ATP-grasp"/>
</dbReference>
<feature type="domain" description="ATP-grasp" evidence="2">
    <location>
        <begin position="125"/>
        <end position="319"/>
    </location>
</feature>
<dbReference type="Gene3D" id="3.40.50.20">
    <property type="match status" value="1"/>
</dbReference>
<dbReference type="RefSeq" id="WP_111439624.1">
    <property type="nucleotide sequence ID" value="NZ_QKZI01000003.1"/>
</dbReference>
<dbReference type="SUPFAM" id="SSF56059">
    <property type="entry name" value="Glutathione synthetase ATP-binding domain-like"/>
    <property type="match status" value="1"/>
</dbReference>
<reference evidence="3 4" key="1">
    <citation type="submission" date="2018-06" db="EMBL/GenBank/DDBJ databases">
        <title>Genomic Encyclopedia of Type Strains, Phase IV (KMG-IV): sequencing the most valuable type-strain genomes for metagenomic binning, comparative biology and taxonomic classification.</title>
        <authorList>
            <person name="Goeker M."/>
        </authorList>
    </citation>
    <scope>NUCLEOTIDE SEQUENCE [LARGE SCALE GENOMIC DNA]</scope>
    <source>
        <strain evidence="3 4">DSM 5</strain>
    </source>
</reference>
<evidence type="ECO:0000259" key="2">
    <source>
        <dbReference type="PROSITE" id="PS50975"/>
    </source>
</evidence>
<keyword evidence="1" id="KW-0547">Nucleotide-binding</keyword>
<comment type="caution">
    <text evidence="3">The sequence shown here is derived from an EMBL/GenBank/DDBJ whole genome shotgun (WGS) entry which is preliminary data.</text>
</comment>
<accession>A0A2W7MI56</accession>
<dbReference type="OrthoDB" id="9803907at2"/>
<name>A0A2W7MI56_9BACI</name>